<gene>
    <name evidence="1" type="ORF">NUW58_g2036</name>
</gene>
<keyword evidence="2" id="KW-1185">Reference proteome</keyword>
<evidence type="ECO:0000313" key="1">
    <source>
        <dbReference type="EMBL" id="KAJ2992828.1"/>
    </source>
</evidence>
<protein>
    <submittedName>
        <fullName evidence="1">Uncharacterized protein</fullName>
    </submittedName>
</protein>
<organism evidence="1 2">
    <name type="scientific">Xylaria curta</name>
    <dbReference type="NCBI Taxonomy" id="42375"/>
    <lineage>
        <taxon>Eukaryota</taxon>
        <taxon>Fungi</taxon>
        <taxon>Dikarya</taxon>
        <taxon>Ascomycota</taxon>
        <taxon>Pezizomycotina</taxon>
        <taxon>Sordariomycetes</taxon>
        <taxon>Xylariomycetidae</taxon>
        <taxon>Xylariales</taxon>
        <taxon>Xylariaceae</taxon>
        <taxon>Xylaria</taxon>
    </lineage>
</organism>
<evidence type="ECO:0000313" key="2">
    <source>
        <dbReference type="Proteomes" id="UP001143856"/>
    </source>
</evidence>
<dbReference type="Proteomes" id="UP001143856">
    <property type="component" value="Unassembled WGS sequence"/>
</dbReference>
<name>A0ACC1PK18_9PEZI</name>
<sequence length="701" mass="76257">MARKTTPHHQSTSKSTRCYCRHCHRHKASHHNDEDRSAIPPAPKESVTDATVQDSVPRIYIWSKPTLDAHGYQWAISGSDSGSNPHFLSPASDPNGVYPSGIIATTYPASSYTVPKTVQGQPIYNDPSDVTTGPVDFIPSEGTEECSPEDYHEEEAPVQDEQSNDFREERRDKQSHHRHHHQHHYRSQSHKKHDRRFHAGHLQACNITISDQADIEDGRLSSCPSHTPLYVSVRNATNILNFTGLTVASRIDVTHSPQLRVLDFPQLKRLDSLFVNEANDLSSVFLQQLSSLPPKIYDDGSYSLGDSSAINITGSPSLTQIDLQAATGLHVLALRDVLRLSSSLNPNITSVVILESNACAGLPALASVRNLHLIGRHITNCFQLAGLTSVLNFTLTNIGPREITFGQTALAVTDTLVLESSVVDPSYLDSTLDLSPVTSVGGNAFITSNENLHIDLDTLDSVKGNLSINNNQNCTFSFNHLGEVGNLLLTDNLNTVLPSFPSLARANNIHLRGHIDQSNIFPALTRVSGTVTIEAWNDDFNCSKLTSQHQEDIISNLNCNGTNNGTQASSGGLAPSPTPPPPDNGLSQGVKAGIGVGVTVGVLGAAIALVWLILRFKIRVKELSQRRSALPPTENGGVSEPQPDEQIHEIDERMPTWMHQVEGRMIIHENPGNDIHELPSTQSGFPGGPALQVNKAAGPLW</sequence>
<proteinExistence type="predicted"/>
<dbReference type="EMBL" id="JAPDGR010000246">
    <property type="protein sequence ID" value="KAJ2992828.1"/>
    <property type="molecule type" value="Genomic_DNA"/>
</dbReference>
<comment type="caution">
    <text evidence="1">The sequence shown here is derived from an EMBL/GenBank/DDBJ whole genome shotgun (WGS) entry which is preliminary data.</text>
</comment>
<reference evidence="1" key="1">
    <citation type="submission" date="2022-10" db="EMBL/GenBank/DDBJ databases">
        <title>Genome Sequence of Xylaria curta.</title>
        <authorList>
            <person name="Buettner E."/>
        </authorList>
    </citation>
    <scope>NUCLEOTIDE SEQUENCE</scope>
    <source>
        <strain evidence="1">Babe10</strain>
    </source>
</reference>
<accession>A0ACC1PK18</accession>